<reference evidence="2" key="1">
    <citation type="submission" date="2022-04" db="EMBL/GenBank/DDBJ databases">
        <title>Carnegiea gigantea Genome sequencing and assembly v2.</title>
        <authorList>
            <person name="Copetti D."/>
            <person name="Sanderson M.J."/>
            <person name="Burquez A."/>
            <person name="Wojciechowski M.F."/>
        </authorList>
    </citation>
    <scope>NUCLEOTIDE SEQUENCE</scope>
    <source>
        <strain evidence="2">SGP5-SGP5p</strain>
        <tissue evidence="2">Aerial part</tissue>
    </source>
</reference>
<proteinExistence type="predicted"/>
<evidence type="ECO:0000313" key="2">
    <source>
        <dbReference type="EMBL" id="KAJ8430161.1"/>
    </source>
</evidence>
<feature type="region of interest" description="Disordered" evidence="1">
    <location>
        <begin position="97"/>
        <end position="119"/>
    </location>
</feature>
<keyword evidence="3" id="KW-1185">Reference proteome</keyword>
<comment type="caution">
    <text evidence="2">The sequence shown here is derived from an EMBL/GenBank/DDBJ whole genome shotgun (WGS) entry which is preliminary data.</text>
</comment>
<dbReference type="EMBL" id="JAKOGI010000817">
    <property type="protein sequence ID" value="KAJ8430161.1"/>
    <property type="molecule type" value="Genomic_DNA"/>
</dbReference>
<name>A0A9Q1JSH5_9CARY</name>
<gene>
    <name evidence="2" type="ORF">Cgig2_028047</name>
</gene>
<feature type="compositionally biased region" description="Acidic residues" evidence="1">
    <location>
        <begin position="323"/>
        <end position="335"/>
    </location>
</feature>
<evidence type="ECO:0000313" key="3">
    <source>
        <dbReference type="Proteomes" id="UP001153076"/>
    </source>
</evidence>
<accession>A0A9Q1JSH5</accession>
<sequence>MVFNILNIRLEVALLEDGIGSLGHQEFLKEFCTILMSLPVTLMLGLGRSPFSVSKASFSFFSFSQRRLYLIAESSDFRCSIWWSWIHLSSTETDGRPGKGLVNKSAGLAKERKSDEEERSRERLGLILAMATCSSGTFNGSSQPVGAKAHDFIRPSTKVYLAGRSAPKKSTAQAWVFTRGSRTACWVTSRLSQELPAAGNPSASLEAECPPDHRCGDNPSIPIPLEGGGSILKGEGAEVAAMSYPSSALGRFRVSIRGRLRDTVGGLQPCGANFGTCKKGVVLKNKESSGGKEKVVLEAQQFGKPIERLPIAQKCLPTKIEEVEDEVEDGVEGEYEDTHDPFKD</sequence>
<dbReference type="AlphaFoldDB" id="A0A9Q1JSH5"/>
<feature type="region of interest" description="Disordered" evidence="1">
    <location>
        <begin position="323"/>
        <end position="344"/>
    </location>
</feature>
<feature type="compositionally biased region" description="Basic and acidic residues" evidence="1">
    <location>
        <begin position="109"/>
        <end position="119"/>
    </location>
</feature>
<dbReference type="Proteomes" id="UP001153076">
    <property type="component" value="Unassembled WGS sequence"/>
</dbReference>
<organism evidence="2 3">
    <name type="scientific">Carnegiea gigantea</name>
    <dbReference type="NCBI Taxonomy" id="171969"/>
    <lineage>
        <taxon>Eukaryota</taxon>
        <taxon>Viridiplantae</taxon>
        <taxon>Streptophyta</taxon>
        <taxon>Embryophyta</taxon>
        <taxon>Tracheophyta</taxon>
        <taxon>Spermatophyta</taxon>
        <taxon>Magnoliopsida</taxon>
        <taxon>eudicotyledons</taxon>
        <taxon>Gunneridae</taxon>
        <taxon>Pentapetalae</taxon>
        <taxon>Caryophyllales</taxon>
        <taxon>Cactineae</taxon>
        <taxon>Cactaceae</taxon>
        <taxon>Cactoideae</taxon>
        <taxon>Echinocereeae</taxon>
        <taxon>Carnegiea</taxon>
    </lineage>
</organism>
<evidence type="ECO:0000256" key="1">
    <source>
        <dbReference type="SAM" id="MobiDB-lite"/>
    </source>
</evidence>
<protein>
    <submittedName>
        <fullName evidence="2">Uncharacterized protein</fullName>
    </submittedName>
</protein>